<dbReference type="Pfam" id="PF20211">
    <property type="entry name" value="DUF6571"/>
    <property type="match status" value="1"/>
</dbReference>
<sequence>MSVASIDLEQMAGLIRAMENASTELESRVGSVRGHLTDVWLSTDELDRVNGVLSWIDEELPGLRRRLALARHVEAQTPGVQTFAQIDESTISTATPEEARERADRAAELIEEYDDGEIPEELRELLADNATDPYFAQRLAEQVSPEEVAAVVVDMSYSRQELVRSQGMSPDVSEVDAFDQQYEAFVADLGTTLGLATQNTGDLALDPEYADRWLEAIITEEAPTIGQAGALGLVISRGSWSTDFLTTVARGVYDYEREVDERDMWRNRASSGSEIFGAIDPVEGPDDQGAPTGYTPYYDPLAGIMAAVGRNPSAGHELFGHGDTVEISADGETAQVNAFMEYLIARRRWPVDEGAGAREAIAAAMTPFEGGDVISADIATGARAIVTMKAEEIEARGDDTNWFSEIGHLVLDGLGLIPVVGEAFDAVNAVWYAAEGNVIDAGLSAAALIPFLGWGSTAGKWTRRALTAEELTILGRLDTFPAGFDHVSMVARADGVPLPTFEFSNLRAFNRAANNAHPNARYVFNGVAWETDSLGRPIRVEGAPSGSAAGRNRRLQQGIGHEGIDGDVGFHILADSLGGPTNRLNVVPGNGKPLGDGMRNLNQGRYAEMERYLREALGNNQSVEVDILPRYRPDNTTTRPDSFTVRTWVDGELREFEFRNRPG</sequence>
<dbReference type="OrthoDB" id="4981820at2"/>
<name>A0A4R5A9F5_9ACTN</name>
<comment type="caution">
    <text evidence="3">The sequence shown here is derived from an EMBL/GenBank/DDBJ whole genome shotgun (WGS) entry which is preliminary data.</text>
</comment>
<dbReference type="AlphaFoldDB" id="A0A4R5A9F5"/>
<reference evidence="3 4" key="1">
    <citation type="submission" date="2019-02" db="EMBL/GenBank/DDBJ databases">
        <title>Draft genome sequences of novel Actinobacteria.</title>
        <authorList>
            <person name="Sahin N."/>
            <person name="Ay H."/>
            <person name="Saygin H."/>
        </authorList>
    </citation>
    <scope>NUCLEOTIDE SEQUENCE [LARGE SCALE GENOMIC DNA]</scope>
    <source>
        <strain evidence="3 4">8K307</strain>
    </source>
</reference>
<protein>
    <submittedName>
        <fullName evidence="3">Uncharacterized protein</fullName>
    </submittedName>
</protein>
<evidence type="ECO:0000259" key="2">
    <source>
        <dbReference type="Pfam" id="PF20211"/>
    </source>
</evidence>
<evidence type="ECO:0000313" key="3">
    <source>
        <dbReference type="EMBL" id="TDD67756.1"/>
    </source>
</evidence>
<evidence type="ECO:0000313" key="4">
    <source>
        <dbReference type="Proteomes" id="UP000295217"/>
    </source>
</evidence>
<keyword evidence="4" id="KW-1185">Reference proteome</keyword>
<dbReference type="RefSeq" id="WP_132104551.1">
    <property type="nucleotide sequence ID" value="NZ_SMLB01000026.1"/>
</dbReference>
<feature type="domain" description="Type VII secretion system protein EssD-like" evidence="1">
    <location>
        <begin position="518"/>
        <end position="647"/>
    </location>
</feature>
<dbReference type="CDD" id="cd20745">
    <property type="entry name" value="FIX_RhsA_AHH_HNH-like"/>
    <property type="match status" value="1"/>
</dbReference>
<dbReference type="InterPro" id="IPR044927">
    <property type="entry name" value="Endonuclea_NS_2"/>
</dbReference>
<organism evidence="3 4">
    <name type="scientific">Jiangella aurantiaca</name>
    <dbReference type="NCBI Taxonomy" id="2530373"/>
    <lineage>
        <taxon>Bacteria</taxon>
        <taxon>Bacillati</taxon>
        <taxon>Actinomycetota</taxon>
        <taxon>Actinomycetes</taxon>
        <taxon>Jiangellales</taxon>
        <taxon>Jiangellaceae</taxon>
        <taxon>Jiangella</taxon>
    </lineage>
</organism>
<gene>
    <name evidence="3" type="ORF">E1262_18180</name>
</gene>
<feature type="domain" description="DUF6571" evidence="2">
    <location>
        <begin position="112"/>
        <end position="334"/>
    </location>
</feature>
<evidence type="ECO:0000259" key="1">
    <source>
        <dbReference type="Pfam" id="PF13930"/>
    </source>
</evidence>
<dbReference type="Proteomes" id="UP000295217">
    <property type="component" value="Unassembled WGS sequence"/>
</dbReference>
<dbReference type="InterPro" id="IPR046701">
    <property type="entry name" value="DUF6571"/>
</dbReference>
<dbReference type="EMBL" id="SMLB01000026">
    <property type="protein sequence ID" value="TDD67756.1"/>
    <property type="molecule type" value="Genomic_DNA"/>
</dbReference>
<accession>A0A4R5A9F5</accession>
<dbReference type="Pfam" id="PF13930">
    <property type="entry name" value="Endonuclea_NS_2"/>
    <property type="match status" value="1"/>
</dbReference>
<proteinExistence type="predicted"/>